<dbReference type="GO" id="GO:0000977">
    <property type="term" value="F:RNA polymerase II transcription regulatory region sequence-specific DNA binding"/>
    <property type="evidence" value="ECO:0007669"/>
    <property type="project" value="TreeGrafter"/>
</dbReference>
<dbReference type="InterPro" id="IPR015660">
    <property type="entry name" value="MASH1/Ascl1a-like"/>
</dbReference>
<keyword evidence="1" id="KW-0238">DNA-binding</keyword>
<reference evidence="2" key="1">
    <citation type="journal article" date="2008" name="BMC Genomics">
        <title>A conifer genomics resource of 200,000 spruce (Picea spp.) ESTs and 6,464 high-quality, sequence-finished full-length cDNAs for Sitka spruce (Picea sitchensis).</title>
        <authorList>
            <person name="Ralph S.G."/>
            <person name="Chun H.J."/>
            <person name="Kolosova N."/>
            <person name="Cooper D."/>
            <person name="Oddy C."/>
            <person name="Ritland C.E."/>
            <person name="Kirkpatrick R."/>
            <person name="Moore R."/>
            <person name="Barber S."/>
            <person name="Holt R.A."/>
            <person name="Jones S.J."/>
            <person name="Marra M.A."/>
            <person name="Douglas C.J."/>
            <person name="Ritland K."/>
            <person name="Bohlmann J."/>
        </authorList>
    </citation>
    <scope>NUCLEOTIDE SEQUENCE</scope>
    <source>
        <tissue evidence="2">Bark</tissue>
    </source>
</reference>
<evidence type="ECO:0008006" key="3">
    <source>
        <dbReference type="Google" id="ProtNLM"/>
    </source>
</evidence>
<sequence length="167" mass="18690">MKALCSTLTSLLPEEYRKTKHILSDKLLEASKHICHLQDKVMQLGKKRDELKFSATVKPISNSSCVYKNLQASQARPSNVPDKYQTIRVGKFGPGIQVTVNTFKNQIDFSSLLMVLEEAGVEVVSATVSDINDRAFYSIHSKLSDFRHFDSAVLHGRIDQLINGNLP</sequence>
<protein>
    <recommendedName>
        <fullName evidence="3">BHLH domain-containing protein</fullName>
    </recommendedName>
</protein>
<proteinExistence type="evidence at transcript level"/>
<organism evidence="2">
    <name type="scientific">Picea sitchensis</name>
    <name type="common">Sitka spruce</name>
    <name type="synonym">Pinus sitchensis</name>
    <dbReference type="NCBI Taxonomy" id="3332"/>
    <lineage>
        <taxon>Eukaryota</taxon>
        <taxon>Viridiplantae</taxon>
        <taxon>Streptophyta</taxon>
        <taxon>Embryophyta</taxon>
        <taxon>Tracheophyta</taxon>
        <taxon>Spermatophyta</taxon>
        <taxon>Pinopsida</taxon>
        <taxon>Pinidae</taxon>
        <taxon>Conifers I</taxon>
        <taxon>Pinales</taxon>
        <taxon>Pinaceae</taxon>
        <taxon>Picea</taxon>
    </lineage>
</organism>
<dbReference type="GO" id="GO:0000981">
    <property type="term" value="F:DNA-binding transcription factor activity, RNA polymerase II-specific"/>
    <property type="evidence" value="ECO:0007669"/>
    <property type="project" value="TreeGrafter"/>
</dbReference>
<dbReference type="EMBL" id="EF086024">
    <property type="protein sequence ID" value="ABK25313.1"/>
    <property type="molecule type" value="mRNA"/>
</dbReference>
<dbReference type="AlphaFoldDB" id="A9NXF2"/>
<evidence type="ECO:0000313" key="2">
    <source>
        <dbReference type="EMBL" id="ABK25313.1"/>
    </source>
</evidence>
<accession>A9NXF2</accession>
<name>A9NXF2_PICSI</name>
<dbReference type="PANTHER" id="PTHR13935:SF106">
    <property type="entry name" value="ACHAETE-SCUTE COMPLEX PROTEIN T5-RELATED"/>
    <property type="match status" value="1"/>
</dbReference>
<dbReference type="GO" id="GO:0090575">
    <property type="term" value="C:RNA polymerase II transcription regulator complex"/>
    <property type="evidence" value="ECO:0007669"/>
    <property type="project" value="TreeGrafter"/>
</dbReference>
<evidence type="ECO:0000256" key="1">
    <source>
        <dbReference type="ARBA" id="ARBA00023125"/>
    </source>
</evidence>
<dbReference type="PANTHER" id="PTHR13935">
    <property type="entry name" value="ACHAETE-SCUTE TRANSCRIPTION FACTOR-RELATED"/>
    <property type="match status" value="1"/>
</dbReference>